<accession>A0A8K0CS79</accession>
<organism evidence="1 2">
    <name type="scientific">Ignelater luminosus</name>
    <name type="common">Cucubano</name>
    <name type="synonym">Pyrophorus luminosus</name>
    <dbReference type="NCBI Taxonomy" id="2038154"/>
    <lineage>
        <taxon>Eukaryota</taxon>
        <taxon>Metazoa</taxon>
        <taxon>Ecdysozoa</taxon>
        <taxon>Arthropoda</taxon>
        <taxon>Hexapoda</taxon>
        <taxon>Insecta</taxon>
        <taxon>Pterygota</taxon>
        <taxon>Neoptera</taxon>
        <taxon>Endopterygota</taxon>
        <taxon>Coleoptera</taxon>
        <taxon>Polyphaga</taxon>
        <taxon>Elateriformia</taxon>
        <taxon>Elateroidea</taxon>
        <taxon>Elateridae</taxon>
        <taxon>Agrypninae</taxon>
        <taxon>Pyrophorini</taxon>
        <taxon>Ignelater</taxon>
    </lineage>
</organism>
<sequence length="204" mass="22144">MVPGAERKLREHQRLSSEYLVRHAGPPHRQQYDPICTDRPKYECECGPLLNKTPPDVCTTNKSMEFAGSDVSSTTPLGPGVLEPNFTGAANTLAGQTVPIQIKNHGSTTLHHSVPYSYSNFSSSNKYGTIPHSGITVHQGFLGVSEIGSSSSNSSSSYCSKSKTLQHQRPKKKCVKIETFQTPDTGFADFTKRSNTFGYSGSAV</sequence>
<reference evidence="1" key="1">
    <citation type="submission" date="2019-08" db="EMBL/GenBank/DDBJ databases">
        <title>The genome of the North American firefly Photinus pyralis.</title>
        <authorList>
            <consortium name="Photinus pyralis genome working group"/>
            <person name="Fallon T.R."/>
            <person name="Sander Lower S.E."/>
            <person name="Weng J.-K."/>
        </authorList>
    </citation>
    <scope>NUCLEOTIDE SEQUENCE</scope>
    <source>
        <strain evidence="1">TRF0915ILg1</strain>
        <tissue evidence="1">Whole body</tissue>
    </source>
</reference>
<evidence type="ECO:0000313" key="1">
    <source>
        <dbReference type="EMBL" id="KAF2889683.1"/>
    </source>
</evidence>
<name>A0A8K0CS79_IGNLU</name>
<dbReference type="EMBL" id="VTPC01063882">
    <property type="protein sequence ID" value="KAF2889683.1"/>
    <property type="molecule type" value="Genomic_DNA"/>
</dbReference>
<dbReference type="OrthoDB" id="5917530at2759"/>
<dbReference type="AlphaFoldDB" id="A0A8K0CS79"/>
<comment type="caution">
    <text evidence="1">The sequence shown here is derived from an EMBL/GenBank/DDBJ whole genome shotgun (WGS) entry which is preliminary data.</text>
</comment>
<dbReference type="Proteomes" id="UP000801492">
    <property type="component" value="Unassembled WGS sequence"/>
</dbReference>
<keyword evidence="2" id="KW-1185">Reference proteome</keyword>
<evidence type="ECO:0000313" key="2">
    <source>
        <dbReference type="Proteomes" id="UP000801492"/>
    </source>
</evidence>
<gene>
    <name evidence="1" type="ORF">ILUMI_16490</name>
</gene>
<protein>
    <submittedName>
        <fullName evidence="1">Uncharacterized protein</fullName>
    </submittedName>
</protein>
<proteinExistence type="predicted"/>